<dbReference type="SUPFAM" id="SSF56317">
    <property type="entry name" value="Carbon-nitrogen hydrolase"/>
    <property type="match status" value="1"/>
</dbReference>
<evidence type="ECO:0000256" key="5">
    <source>
        <dbReference type="ARBA" id="ARBA00022989"/>
    </source>
</evidence>
<dbReference type="AlphaFoldDB" id="A0A948W2S4"/>
<reference evidence="10" key="1">
    <citation type="submission" date="2021-05" db="EMBL/GenBank/DDBJ databases">
        <title>Energy efficiency and biological interactions define the core microbiome of deep oligotrophic groundwater.</title>
        <authorList>
            <person name="Mehrshad M."/>
            <person name="Lopez-Fernandez M."/>
            <person name="Bell E."/>
            <person name="Bernier-Latmani R."/>
            <person name="Bertilsson S."/>
            <person name="Dopson M."/>
        </authorList>
    </citation>
    <scope>NUCLEOTIDE SEQUENCE</scope>
    <source>
        <strain evidence="10">Modern_marine.mb.64</strain>
    </source>
</reference>
<evidence type="ECO:0000256" key="2">
    <source>
        <dbReference type="ARBA" id="ARBA00022475"/>
    </source>
</evidence>
<dbReference type="Gene3D" id="3.60.110.10">
    <property type="entry name" value="Carbon-nitrogen hydrolase"/>
    <property type="match status" value="1"/>
</dbReference>
<dbReference type="InterPro" id="IPR004563">
    <property type="entry name" value="Apolipo_AcylTrfase"/>
</dbReference>
<keyword evidence="6 8" id="KW-0472">Membrane</keyword>
<evidence type="ECO:0000256" key="1">
    <source>
        <dbReference type="ARBA" id="ARBA00004651"/>
    </source>
</evidence>
<comment type="subcellular location">
    <subcellularLocation>
        <location evidence="1">Cell membrane</location>
        <topology evidence="1">Multi-pass membrane protein</topology>
    </subcellularLocation>
</comment>
<dbReference type="EMBL" id="JAHJDP010000028">
    <property type="protein sequence ID" value="MBU2690292.1"/>
    <property type="molecule type" value="Genomic_DNA"/>
</dbReference>
<dbReference type="Pfam" id="PF00795">
    <property type="entry name" value="CN_hydrolase"/>
    <property type="match status" value="1"/>
</dbReference>
<dbReference type="GO" id="GO:0042158">
    <property type="term" value="P:lipoprotein biosynthetic process"/>
    <property type="evidence" value="ECO:0007669"/>
    <property type="project" value="InterPro"/>
</dbReference>
<evidence type="ECO:0000259" key="9">
    <source>
        <dbReference type="PROSITE" id="PS50263"/>
    </source>
</evidence>
<keyword evidence="3" id="KW-0808">Transferase</keyword>
<keyword evidence="2" id="KW-1003">Cell membrane</keyword>
<accession>A0A948W2S4</accession>
<dbReference type="GO" id="GO:0005886">
    <property type="term" value="C:plasma membrane"/>
    <property type="evidence" value="ECO:0007669"/>
    <property type="project" value="UniProtKB-SubCell"/>
</dbReference>
<evidence type="ECO:0000256" key="3">
    <source>
        <dbReference type="ARBA" id="ARBA00022679"/>
    </source>
</evidence>
<dbReference type="InterPro" id="IPR003010">
    <property type="entry name" value="C-N_Hydrolase"/>
</dbReference>
<organism evidence="10 11">
    <name type="scientific">Eiseniibacteriota bacterium</name>
    <dbReference type="NCBI Taxonomy" id="2212470"/>
    <lineage>
        <taxon>Bacteria</taxon>
        <taxon>Candidatus Eiseniibacteriota</taxon>
    </lineage>
</organism>
<dbReference type="PROSITE" id="PS50263">
    <property type="entry name" value="CN_HYDROLASE"/>
    <property type="match status" value="1"/>
</dbReference>
<dbReference type="NCBIfam" id="TIGR00546">
    <property type="entry name" value="lnt"/>
    <property type="match status" value="1"/>
</dbReference>
<name>A0A948W2S4_UNCEI</name>
<comment type="caution">
    <text evidence="10">The sequence shown here is derived from an EMBL/GenBank/DDBJ whole genome shotgun (WGS) entry which is preliminary data.</text>
</comment>
<feature type="transmembrane region" description="Helical" evidence="8">
    <location>
        <begin position="317"/>
        <end position="335"/>
    </location>
</feature>
<protein>
    <submittedName>
        <fullName evidence="10">Apolipoprotein N-acyltransferase</fullName>
    </submittedName>
</protein>
<evidence type="ECO:0000256" key="7">
    <source>
        <dbReference type="ARBA" id="ARBA00023315"/>
    </source>
</evidence>
<dbReference type="Proteomes" id="UP000777784">
    <property type="component" value="Unassembled WGS sequence"/>
</dbReference>
<sequence>MRAFGSIPGLPIRPEGDRFCWPEPFSSSRFPFFRVPCGWAGRPLRRRRCGERGGRRIGIIQPNVIREIKWRPGGAQASWERLDRISRQAIDAGAELLIWPETALPLRILYQPLYLARIRNLLADGGVPLLTGTLHTDTDSLTGRQHPRNSALYISKEGVILGLYHKRKLVPFSERMPMQKILPFLTKLDFGQSDFAPGEDWPLFELDSLKMAPLICFESVFPEVSRRFVKESANVLVNITNDFWFGDSPGPIQHADMAIHRAVETGLPLVRCANTGLSFFVDPYGRIVQSLGTFKEGMLLAEVGPGRPSFAMRTGSWFRLALTAIGLILLGTAFYNSKRQRGRHG</sequence>
<feature type="domain" description="CN hydrolase" evidence="9">
    <location>
        <begin position="60"/>
        <end position="305"/>
    </location>
</feature>
<evidence type="ECO:0000256" key="6">
    <source>
        <dbReference type="ARBA" id="ARBA00023136"/>
    </source>
</evidence>
<keyword evidence="4 8" id="KW-0812">Transmembrane</keyword>
<dbReference type="CDD" id="cd07571">
    <property type="entry name" value="ALP_N-acyl_transferase"/>
    <property type="match status" value="1"/>
</dbReference>
<gene>
    <name evidence="10" type="primary">lnt</name>
    <name evidence="10" type="ORF">KJ970_05130</name>
</gene>
<evidence type="ECO:0000313" key="11">
    <source>
        <dbReference type="Proteomes" id="UP000777784"/>
    </source>
</evidence>
<dbReference type="PANTHER" id="PTHR38686:SF1">
    <property type="entry name" value="APOLIPOPROTEIN N-ACYLTRANSFERASE"/>
    <property type="match status" value="1"/>
</dbReference>
<evidence type="ECO:0000313" key="10">
    <source>
        <dbReference type="EMBL" id="MBU2690292.1"/>
    </source>
</evidence>
<dbReference type="PANTHER" id="PTHR38686">
    <property type="entry name" value="APOLIPOPROTEIN N-ACYLTRANSFERASE"/>
    <property type="match status" value="1"/>
</dbReference>
<dbReference type="GO" id="GO:0016410">
    <property type="term" value="F:N-acyltransferase activity"/>
    <property type="evidence" value="ECO:0007669"/>
    <property type="project" value="InterPro"/>
</dbReference>
<keyword evidence="5 8" id="KW-1133">Transmembrane helix</keyword>
<dbReference type="InterPro" id="IPR036526">
    <property type="entry name" value="C-N_Hydrolase_sf"/>
</dbReference>
<proteinExistence type="predicted"/>
<keyword evidence="7" id="KW-0012">Acyltransferase</keyword>
<evidence type="ECO:0000256" key="8">
    <source>
        <dbReference type="SAM" id="Phobius"/>
    </source>
</evidence>
<evidence type="ECO:0000256" key="4">
    <source>
        <dbReference type="ARBA" id="ARBA00022692"/>
    </source>
</evidence>